<evidence type="ECO:0000313" key="2">
    <source>
        <dbReference type="EMBL" id="KAF7306488.1"/>
    </source>
</evidence>
<dbReference type="OrthoDB" id="4584900at2759"/>
<comment type="caution">
    <text evidence="2">The sequence shown here is derived from an EMBL/GenBank/DDBJ whole genome shotgun (WGS) entry which is preliminary data.</text>
</comment>
<feature type="signal peptide" evidence="1">
    <location>
        <begin position="1"/>
        <end position="18"/>
    </location>
</feature>
<sequence length="224" mass="23620">MLVQSLAALLLPALLSTAFPVDVAGDGDVHAEINTLGYLKCTATTSSGKSKVIGYVSRALNSYGEYIGVSPSNNKDDVAARMLVSIDLSLAENGTAQSLLVKNAPKNNYPFLGGIGGQEGSSIGSDGDYLLVGGTRETATGAKPSYCGNTFTDARNILRKCSSAIWLFNTTSGLVTPQWVNDDGTAVVANIGYTQGAFVFTGDKKTFEDTWNQDVDWITLSLDN</sequence>
<dbReference type="AlphaFoldDB" id="A0A8H6SWC3"/>
<feature type="chain" id="PRO_5034487392" evidence="1">
    <location>
        <begin position="19"/>
        <end position="224"/>
    </location>
</feature>
<protein>
    <submittedName>
        <fullName evidence="2">Uncharacterized protein</fullName>
    </submittedName>
</protein>
<dbReference type="Proteomes" id="UP000636479">
    <property type="component" value="Unassembled WGS sequence"/>
</dbReference>
<dbReference type="RefSeq" id="XP_037221507.1">
    <property type="nucleotide sequence ID" value="XM_037361215.1"/>
</dbReference>
<keyword evidence="3" id="KW-1185">Reference proteome</keyword>
<reference evidence="2" key="1">
    <citation type="submission" date="2020-05" db="EMBL/GenBank/DDBJ databases">
        <title>Mycena genomes resolve the evolution of fungal bioluminescence.</title>
        <authorList>
            <person name="Tsai I.J."/>
        </authorList>
    </citation>
    <scope>NUCLEOTIDE SEQUENCE</scope>
    <source>
        <strain evidence="2">171206Taipei</strain>
    </source>
</reference>
<gene>
    <name evidence="2" type="ORF">MIND_00440100</name>
</gene>
<dbReference type="EMBL" id="JACAZF010000004">
    <property type="protein sequence ID" value="KAF7306488.1"/>
    <property type="molecule type" value="Genomic_DNA"/>
</dbReference>
<accession>A0A8H6SWC3</accession>
<organism evidence="2 3">
    <name type="scientific">Mycena indigotica</name>
    <dbReference type="NCBI Taxonomy" id="2126181"/>
    <lineage>
        <taxon>Eukaryota</taxon>
        <taxon>Fungi</taxon>
        <taxon>Dikarya</taxon>
        <taxon>Basidiomycota</taxon>
        <taxon>Agaricomycotina</taxon>
        <taxon>Agaricomycetes</taxon>
        <taxon>Agaricomycetidae</taxon>
        <taxon>Agaricales</taxon>
        <taxon>Marasmiineae</taxon>
        <taxon>Mycenaceae</taxon>
        <taxon>Mycena</taxon>
    </lineage>
</organism>
<keyword evidence="1" id="KW-0732">Signal</keyword>
<proteinExistence type="predicted"/>
<evidence type="ECO:0000313" key="3">
    <source>
        <dbReference type="Proteomes" id="UP000636479"/>
    </source>
</evidence>
<dbReference type="GeneID" id="59343731"/>
<name>A0A8H6SWC3_9AGAR</name>
<evidence type="ECO:0000256" key="1">
    <source>
        <dbReference type="SAM" id="SignalP"/>
    </source>
</evidence>